<dbReference type="Gene3D" id="3.10.180.10">
    <property type="entry name" value="2,3-Dihydroxybiphenyl 1,2-Dioxygenase, domain 1"/>
    <property type="match status" value="1"/>
</dbReference>
<dbReference type="GO" id="GO:0046872">
    <property type="term" value="F:metal ion binding"/>
    <property type="evidence" value="ECO:0007669"/>
    <property type="project" value="UniProtKB-KW"/>
</dbReference>
<sequence>MITGIDHIEIVVADIDAMSTFFQKLGFTEVRRTDHHGQAVEMLVPGTEGTIIEFHTGHATEPPGLNHIAFRVDDCAATVEELRGAGVSIPKDAKVAANSGRLVASFRDPMYQRWQLAE</sequence>
<evidence type="ECO:0000259" key="2">
    <source>
        <dbReference type="PROSITE" id="PS51819"/>
    </source>
</evidence>
<dbReference type="RefSeq" id="WP_155361724.1">
    <property type="nucleotide sequence ID" value="NZ_BAAAHL010000070.1"/>
</dbReference>
<dbReference type="InterPro" id="IPR029068">
    <property type="entry name" value="Glyas_Bleomycin-R_OHBP_Dase"/>
</dbReference>
<dbReference type="PANTHER" id="PTHR43048:SF3">
    <property type="entry name" value="METHYLMALONYL-COA EPIMERASE, MITOCHONDRIAL"/>
    <property type="match status" value="1"/>
</dbReference>
<comment type="caution">
    <text evidence="3">The sequence shown here is derived from an EMBL/GenBank/DDBJ whole genome shotgun (WGS) entry which is preliminary data.</text>
</comment>
<evidence type="ECO:0000256" key="1">
    <source>
        <dbReference type="ARBA" id="ARBA00022723"/>
    </source>
</evidence>
<dbReference type="InterPro" id="IPR051785">
    <property type="entry name" value="MMCE/EMCE_epimerase"/>
</dbReference>
<keyword evidence="1" id="KW-0479">Metal-binding</keyword>
<dbReference type="GO" id="GO:0046491">
    <property type="term" value="P:L-methylmalonyl-CoA metabolic process"/>
    <property type="evidence" value="ECO:0007669"/>
    <property type="project" value="TreeGrafter"/>
</dbReference>
<evidence type="ECO:0000313" key="3">
    <source>
        <dbReference type="EMBL" id="GES16727.1"/>
    </source>
</evidence>
<dbReference type="EMBL" id="BLAE01000112">
    <property type="protein sequence ID" value="GES16727.1"/>
    <property type="molecule type" value="Genomic_DNA"/>
</dbReference>
<proteinExistence type="predicted"/>
<dbReference type="AlphaFoldDB" id="A0A5M3X4T4"/>
<dbReference type="InterPro" id="IPR037523">
    <property type="entry name" value="VOC_core"/>
</dbReference>
<dbReference type="Pfam" id="PF00903">
    <property type="entry name" value="Glyoxalase"/>
    <property type="match status" value="1"/>
</dbReference>
<dbReference type="PANTHER" id="PTHR43048">
    <property type="entry name" value="METHYLMALONYL-COA EPIMERASE"/>
    <property type="match status" value="1"/>
</dbReference>
<dbReference type="OrthoDB" id="115162at2"/>
<dbReference type="SUPFAM" id="SSF54593">
    <property type="entry name" value="Glyoxalase/Bleomycin resistance protein/Dihydroxybiphenyl dioxygenase"/>
    <property type="match status" value="1"/>
</dbReference>
<reference evidence="3 4" key="1">
    <citation type="submission" date="2019-10" db="EMBL/GenBank/DDBJ databases">
        <title>Whole genome shotgun sequence of Acrocarpospora macrocephala NBRC 16266.</title>
        <authorList>
            <person name="Ichikawa N."/>
            <person name="Kimura A."/>
            <person name="Kitahashi Y."/>
            <person name="Komaki H."/>
            <person name="Oguchi A."/>
        </authorList>
    </citation>
    <scope>NUCLEOTIDE SEQUENCE [LARGE SCALE GENOMIC DNA]</scope>
    <source>
        <strain evidence="3 4">NBRC 16266</strain>
    </source>
</reference>
<evidence type="ECO:0000313" key="4">
    <source>
        <dbReference type="Proteomes" id="UP000331127"/>
    </source>
</evidence>
<accession>A0A5M3X4T4</accession>
<protein>
    <recommendedName>
        <fullName evidence="2">VOC domain-containing protein</fullName>
    </recommendedName>
</protein>
<gene>
    <name evidence="3" type="ORF">Amac_103250</name>
</gene>
<dbReference type="Proteomes" id="UP000331127">
    <property type="component" value="Unassembled WGS sequence"/>
</dbReference>
<dbReference type="PROSITE" id="PS51819">
    <property type="entry name" value="VOC"/>
    <property type="match status" value="1"/>
</dbReference>
<dbReference type="InterPro" id="IPR004360">
    <property type="entry name" value="Glyas_Fos-R_dOase_dom"/>
</dbReference>
<dbReference type="GO" id="GO:0004493">
    <property type="term" value="F:methylmalonyl-CoA epimerase activity"/>
    <property type="evidence" value="ECO:0007669"/>
    <property type="project" value="TreeGrafter"/>
</dbReference>
<keyword evidence="4" id="KW-1185">Reference proteome</keyword>
<name>A0A5M3X4T4_9ACTN</name>
<organism evidence="3 4">
    <name type="scientific">Acrocarpospora macrocephala</name>
    <dbReference type="NCBI Taxonomy" id="150177"/>
    <lineage>
        <taxon>Bacteria</taxon>
        <taxon>Bacillati</taxon>
        <taxon>Actinomycetota</taxon>
        <taxon>Actinomycetes</taxon>
        <taxon>Streptosporangiales</taxon>
        <taxon>Streptosporangiaceae</taxon>
        <taxon>Acrocarpospora</taxon>
    </lineage>
</organism>
<feature type="domain" description="VOC" evidence="2">
    <location>
        <begin position="4"/>
        <end position="118"/>
    </location>
</feature>